<proteinExistence type="predicted"/>
<feature type="region of interest" description="Disordered" evidence="2">
    <location>
        <begin position="588"/>
        <end position="716"/>
    </location>
</feature>
<sequence>MDVDAGLAPTPAMLLERMTGMGSSGVIEVQTPVGFGQGTTSLAAVTHMVNVGKRPPRKKRRLDPKMIESLAKLGSSSTEESLPVGGSSINEQLAPTDQGNPQADTEAPLAKDPDTASTDTVSQDAHLGQYETQPNTFFHEPVVYHPPHSLFPIRICSVYGCGVILTKKDGDGPVCGRHQIGIEMIRRGNPYPVLPGPPPQPPTLPPQVSTPYQPGSGLHHHIRVPPPPIPPPPQLVEDRGIPSSIAYGRALRRTAETQQQKSSTPRSSVSNNANETSTQRGKLLGWTPTGPEQSEPLREVVPNPGVDLLGAVGKAVSDTVLSLHKEGLVRTLAYPPTQADIDSLRKEAIIAKESLNTTPNYPPVPYPPKPQSPPRPRLSQAVPNGRGTEKPPEIVDLTAGEEDEPTSFLSGTHAQVPIPSTSPCNPYFTTHLPHLGNNNSSARKQSGQNDHIDPQPNSAGAQFSFPEQTATNRPTVPRIRTCTTPGCTGLIKPDSTAKRCHSCIIASWKSRKNTFTSVVGQQGTSQSTSVVQEKEPPQTSAKENRDEPQHDTTVSQAKKRKSVTWADGWTAVDGTLGDIEMVAVGEHEDEVAESHESISGWDSDLTELETSESSNSECDQSDDSETSSDSDTPLASKPVRTGFKIRIPARPRPLIPLSGPTLDAQQSLTPSSLPRIRLKFTGSKSPASSPTPVSSPVPIHPSEKDTQSSDDPSRPRCVIKTCNTPLPTGYTWKCCPGCRAHHREYQRKRLGCQERYTDNQYDRQKASGSSQPVTITSTPIQQRSEGSPAAMIRTVRLPLSVCKVRGPDVVLEDPENLLVPQARLCTIRTCKHILPAADEYKWKMCHPCRERSTRSRKLRRLRTTEASNTEESIRVPDETPPEPTPKYPGRFARCIYADCGIRLDPHRCNEECGQCRWRQLPTETRKLARLPLHDHVFVILGDSSKRASGAEASDGAHQSSASASPPPHDKAKPRITTSKSLPLEQPRPSTPYPEYPSLSRLLTNFQTLLSQFLQVQSYYTVFRGSGRPAKFCFDGEYSAVAADLNVMAREQEVTMTVTNVMHEIERVGHLKFEAVYPRSPSAGSSPDLAAATRSY</sequence>
<feature type="region of interest" description="Disordered" evidence="2">
    <location>
        <begin position="71"/>
        <end position="122"/>
    </location>
</feature>
<feature type="region of interest" description="Disordered" evidence="2">
    <location>
        <begin position="859"/>
        <end position="886"/>
    </location>
</feature>
<gene>
    <name evidence="3" type="ORF">VNI00_002434</name>
</gene>
<feature type="compositionally biased region" description="Basic and acidic residues" evidence="2">
    <location>
        <begin position="532"/>
        <end position="550"/>
    </location>
</feature>
<feature type="region of interest" description="Disordered" evidence="2">
    <location>
        <begin position="188"/>
        <end position="239"/>
    </location>
</feature>
<feature type="region of interest" description="Disordered" evidence="2">
    <location>
        <begin position="762"/>
        <end position="787"/>
    </location>
</feature>
<feature type="region of interest" description="Disordered" evidence="2">
    <location>
        <begin position="519"/>
        <end position="561"/>
    </location>
</feature>
<dbReference type="PANTHER" id="PTHR13037">
    <property type="entry name" value="FORMIN"/>
    <property type="match status" value="1"/>
</dbReference>
<name>A0AAW0DXX9_9AGAR</name>
<evidence type="ECO:0000256" key="2">
    <source>
        <dbReference type="SAM" id="MobiDB-lite"/>
    </source>
</evidence>
<protein>
    <submittedName>
        <fullName evidence="3">Uncharacterized protein</fullName>
    </submittedName>
</protein>
<feature type="compositionally biased region" description="Polar residues" evidence="2">
    <location>
        <begin position="663"/>
        <end position="672"/>
    </location>
</feature>
<evidence type="ECO:0000313" key="3">
    <source>
        <dbReference type="EMBL" id="KAK7056717.1"/>
    </source>
</evidence>
<feature type="compositionally biased region" description="Low complexity" evidence="2">
    <location>
        <begin position="519"/>
        <end position="531"/>
    </location>
</feature>
<reference evidence="3 4" key="1">
    <citation type="submission" date="2024-01" db="EMBL/GenBank/DDBJ databases">
        <title>A draft genome for a cacao thread blight-causing isolate of Paramarasmius palmivorus.</title>
        <authorList>
            <person name="Baruah I.K."/>
            <person name="Bukari Y."/>
            <person name="Amoako-Attah I."/>
            <person name="Meinhardt L.W."/>
            <person name="Bailey B.A."/>
            <person name="Cohen S.P."/>
        </authorList>
    </citation>
    <scope>NUCLEOTIDE SEQUENCE [LARGE SCALE GENOMIC DNA]</scope>
    <source>
        <strain evidence="3 4">GH-12</strain>
    </source>
</reference>
<keyword evidence="1" id="KW-0945">Host-virus interaction</keyword>
<feature type="region of interest" description="Disordered" evidence="2">
    <location>
        <begin position="947"/>
        <end position="995"/>
    </location>
</feature>
<feature type="compositionally biased region" description="Polar residues" evidence="2">
    <location>
        <begin position="766"/>
        <end position="785"/>
    </location>
</feature>
<organism evidence="3 4">
    <name type="scientific">Paramarasmius palmivorus</name>
    <dbReference type="NCBI Taxonomy" id="297713"/>
    <lineage>
        <taxon>Eukaryota</taxon>
        <taxon>Fungi</taxon>
        <taxon>Dikarya</taxon>
        <taxon>Basidiomycota</taxon>
        <taxon>Agaricomycotina</taxon>
        <taxon>Agaricomycetes</taxon>
        <taxon>Agaricomycetidae</taxon>
        <taxon>Agaricales</taxon>
        <taxon>Marasmiineae</taxon>
        <taxon>Marasmiaceae</taxon>
        <taxon>Paramarasmius</taxon>
    </lineage>
</organism>
<evidence type="ECO:0000313" key="4">
    <source>
        <dbReference type="Proteomes" id="UP001383192"/>
    </source>
</evidence>
<comment type="caution">
    <text evidence="3">The sequence shown here is derived from an EMBL/GenBank/DDBJ whole genome shotgun (WGS) entry which is preliminary data.</text>
</comment>
<feature type="compositionally biased region" description="Pro residues" evidence="2">
    <location>
        <begin position="360"/>
        <end position="376"/>
    </location>
</feature>
<feature type="compositionally biased region" description="Low complexity" evidence="2">
    <location>
        <begin position="683"/>
        <end position="692"/>
    </location>
</feature>
<feature type="compositionally biased region" description="Pro residues" evidence="2">
    <location>
        <begin position="192"/>
        <end position="205"/>
    </location>
</feature>
<feature type="compositionally biased region" description="Pro residues" evidence="2">
    <location>
        <begin position="224"/>
        <end position="234"/>
    </location>
</feature>
<dbReference type="AlphaFoldDB" id="A0AAW0DXX9"/>
<dbReference type="Proteomes" id="UP001383192">
    <property type="component" value="Unassembled WGS sequence"/>
</dbReference>
<keyword evidence="4" id="KW-1185">Reference proteome</keyword>
<feature type="compositionally biased region" description="Acidic residues" evidence="2">
    <location>
        <begin position="619"/>
        <end position="628"/>
    </location>
</feature>
<feature type="region of interest" description="Disordered" evidence="2">
    <location>
        <begin position="429"/>
        <end position="477"/>
    </location>
</feature>
<dbReference type="EMBL" id="JAYKXP010000006">
    <property type="protein sequence ID" value="KAK7056717.1"/>
    <property type="molecule type" value="Genomic_DNA"/>
</dbReference>
<feature type="region of interest" description="Disordered" evidence="2">
    <location>
        <begin position="354"/>
        <end position="393"/>
    </location>
</feature>
<dbReference type="PANTHER" id="PTHR13037:SF24">
    <property type="entry name" value="POLYCOMB PROTEIN PCL-RELATED"/>
    <property type="match status" value="1"/>
</dbReference>
<feature type="region of interest" description="Disordered" evidence="2">
    <location>
        <begin position="252"/>
        <end position="302"/>
    </location>
</feature>
<feature type="compositionally biased region" description="Basic and acidic residues" evidence="2">
    <location>
        <begin position="701"/>
        <end position="714"/>
    </location>
</feature>
<feature type="compositionally biased region" description="Polar residues" evidence="2">
    <location>
        <begin position="87"/>
        <end position="103"/>
    </location>
</feature>
<evidence type="ECO:0000256" key="1">
    <source>
        <dbReference type="ARBA" id="ARBA00022581"/>
    </source>
</evidence>
<accession>A0AAW0DXX9</accession>
<feature type="compositionally biased region" description="Polar residues" evidence="2">
    <location>
        <begin position="256"/>
        <end position="280"/>
    </location>
</feature>
<feature type="compositionally biased region" description="Polar residues" evidence="2">
    <location>
        <begin position="436"/>
        <end position="474"/>
    </location>
</feature>